<protein>
    <recommendedName>
        <fullName evidence="5">F-box domain-containing protein</fullName>
    </recommendedName>
</protein>
<dbReference type="Gene3D" id="3.80.10.10">
    <property type="entry name" value="Ribonuclease Inhibitor"/>
    <property type="match status" value="1"/>
</dbReference>
<name>A0A550CK39_9AGAR</name>
<evidence type="ECO:0000313" key="3">
    <source>
        <dbReference type="EMBL" id="TRM65123.1"/>
    </source>
</evidence>
<accession>A0A550CK39</accession>
<gene>
    <name evidence="3" type="ORF">BD626DRAFT_491002</name>
</gene>
<dbReference type="STRING" id="97359.A0A550CK39"/>
<keyword evidence="2" id="KW-0732">Signal</keyword>
<evidence type="ECO:0000313" key="4">
    <source>
        <dbReference type="Proteomes" id="UP000320762"/>
    </source>
</evidence>
<evidence type="ECO:0000256" key="1">
    <source>
        <dbReference type="SAM" id="MobiDB-lite"/>
    </source>
</evidence>
<reference evidence="3 4" key="1">
    <citation type="journal article" date="2019" name="New Phytol.">
        <title>Comparative genomics reveals unique wood-decay strategies and fruiting body development in the Schizophyllaceae.</title>
        <authorList>
            <person name="Almasi E."/>
            <person name="Sahu N."/>
            <person name="Krizsan K."/>
            <person name="Balint B."/>
            <person name="Kovacs G.M."/>
            <person name="Kiss B."/>
            <person name="Cseklye J."/>
            <person name="Drula E."/>
            <person name="Henrissat B."/>
            <person name="Nagy I."/>
            <person name="Chovatia M."/>
            <person name="Adam C."/>
            <person name="LaButti K."/>
            <person name="Lipzen A."/>
            <person name="Riley R."/>
            <person name="Grigoriev I.V."/>
            <person name="Nagy L.G."/>
        </authorList>
    </citation>
    <scope>NUCLEOTIDE SEQUENCE [LARGE SCALE GENOMIC DNA]</scope>
    <source>
        <strain evidence="3 4">NL-1724</strain>
    </source>
</reference>
<dbReference type="OrthoDB" id="3365698at2759"/>
<dbReference type="AlphaFoldDB" id="A0A550CK39"/>
<feature type="region of interest" description="Disordered" evidence="1">
    <location>
        <begin position="388"/>
        <end position="415"/>
    </location>
</feature>
<keyword evidence="4" id="KW-1185">Reference proteome</keyword>
<sequence>MYILPSLPFELLALILQACVDTETETPASFFHDTTKAPCLLTQVCRKWRLATYQIPRFWTLVRVSVDALATSEERTATSAAFLADYLERSQPLPISVSIFSEDIFPDSILRPLLATAMRWQDLFLFVHPDDLARLTPIRGRLPQLQSLKITPTLLGTPNLAPPTMFDLAPTLTSVTLGGFALELRFVLPWAQLRAFEANYTASADILPLVQLMPALERLKLGREPPAPPNARAWQVTHTAVRSLTLNAVEDRDEPALHGDDMADCLTLPALVELEVECPSEARLERAREMIARSGCELQALTLVITFPCAANLTQLFRLTPALRELTIFDGATMTNDHLLDALVVCPENAGRQMLPKLENITLLASRPLEEKDVQRWLSAFESRVHPRKDFGEPLDEQDPPEGRVSEGESEQSSNSISALRSILMGCTSGEQIIDNELSLRRFHRIMHAGVKVDLWHGPDLF</sequence>
<dbReference type="InterPro" id="IPR032675">
    <property type="entry name" value="LRR_dom_sf"/>
</dbReference>
<organism evidence="3 4">
    <name type="scientific">Schizophyllum amplum</name>
    <dbReference type="NCBI Taxonomy" id="97359"/>
    <lineage>
        <taxon>Eukaryota</taxon>
        <taxon>Fungi</taxon>
        <taxon>Dikarya</taxon>
        <taxon>Basidiomycota</taxon>
        <taxon>Agaricomycotina</taxon>
        <taxon>Agaricomycetes</taxon>
        <taxon>Agaricomycetidae</taxon>
        <taxon>Agaricales</taxon>
        <taxon>Schizophyllaceae</taxon>
        <taxon>Schizophyllum</taxon>
    </lineage>
</organism>
<proteinExistence type="predicted"/>
<evidence type="ECO:0000256" key="2">
    <source>
        <dbReference type="SAM" id="SignalP"/>
    </source>
</evidence>
<comment type="caution">
    <text evidence="3">The sequence shown here is derived from an EMBL/GenBank/DDBJ whole genome shotgun (WGS) entry which is preliminary data.</text>
</comment>
<dbReference type="Proteomes" id="UP000320762">
    <property type="component" value="Unassembled WGS sequence"/>
</dbReference>
<dbReference type="EMBL" id="VDMD01000006">
    <property type="protein sequence ID" value="TRM65123.1"/>
    <property type="molecule type" value="Genomic_DNA"/>
</dbReference>
<feature type="chain" id="PRO_5021907914" description="F-box domain-containing protein" evidence="2">
    <location>
        <begin position="23"/>
        <end position="462"/>
    </location>
</feature>
<feature type="signal peptide" evidence="2">
    <location>
        <begin position="1"/>
        <end position="22"/>
    </location>
</feature>
<evidence type="ECO:0008006" key="5">
    <source>
        <dbReference type="Google" id="ProtNLM"/>
    </source>
</evidence>